<dbReference type="UniPathway" id="UPA00664"/>
<dbReference type="RefSeq" id="WP_099152612.1">
    <property type="nucleotide sequence ID" value="NZ_PDUD01000028.1"/>
</dbReference>
<feature type="transmembrane region" description="Helical" evidence="7">
    <location>
        <begin position="209"/>
        <end position="225"/>
    </location>
</feature>
<feature type="transmembrane region" description="Helical" evidence="7">
    <location>
        <begin position="179"/>
        <end position="197"/>
    </location>
</feature>
<organism evidence="8 9">
    <name type="scientific">Flavilitoribacter nigricans (strain ATCC 23147 / DSM 23189 / NBRC 102662 / NCIMB 1420 / SS-2)</name>
    <name type="common">Lewinella nigricans</name>
    <dbReference type="NCBI Taxonomy" id="1122177"/>
    <lineage>
        <taxon>Bacteria</taxon>
        <taxon>Pseudomonadati</taxon>
        <taxon>Bacteroidota</taxon>
        <taxon>Saprospiria</taxon>
        <taxon>Saprospirales</taxon>
        <taxon>Lewinellaceae</taxon>
        <taxon>Flavilitoribacter</taxon>
    </lineage>
</organism>
<keyword evidence="5 7" id="KW-1133">Transmembrane helix</keyword>
<dbReference type="AlphaFoldDB" id="A0A2D0N6Z1"/>
<evidence type="ECO:0000256" key="2">
    <source>
        <dbReference type="ARBA" id="ARBA00022475"/>
    </source>
</evidence>
<dbReference type="EC" id="2.5.1.145" evidence="7"/>
<dbReference type="NCBIfam" id="TIGR00544">
    <property type="entry name" value="lgt"/>
    <property type="match status" value="1"/>
</dbReference>
<feature type="transmembrane region" description="Helical" evidence="7">
    <location>
        <begin position="91"/>
        <end position="112"/>
    </location>
</feature>
<comment type="pathway">
    <text evidence="7">Protein modification; lipoprotein biosynthesis (diacylglyceryl transfer).</text>
</comment>
<comment type="catalytic activity">
    <reaction evidence="7">
        <text>L-cysteinyl-[prolipoprotein] + a 1,2-diacyl-sn-glycero-3-phospho-(1'-sn-glycerol) = an S-1,2-diacyl-sn-glyceryl-L-cysteinyl-[prolipoprotein] + sn-glycerol 1-phosphate + H(+)</text>
        <dbReference type="Rhea" id="RHEA:56712"/>
        <dbReference type="Rhea" id="RHEA-COMP:14679"/>
        <dbReference type="Rhea" id="RHEA-COMP:14680"/>
        <dbReference type="ChEBI" id="CHEBI:15378"/>
        <dbReference type="ChEBI" id="CHEBI:29950"/>
        <dbReference type="ChEBI" id="CHEBI:57685"/>
        <dbReference type="ChEBI" id="CHEBI:64716"/>
        <dbReference type="ChEBI" id="CHEBI:140658"/>
        <dbReference type="EC" id="2.5.1.145"/>
    </reaction>
</comment>
<accession>A0A2D0N6Z1</accession>
<dbReference type="HAMAP" id="MF_01147">
    <property type="entry name" value="Lgt"/>
    <property type="match status" value="1"/>
</dbReference>
<keyword evidence="3 7" id="KW-0808">Transferase</keyword>
<feature type="transmembrane region" description="Helical" evidence="7">
    <location>
        <begin position="52"/>
        <end position="71"/>
    </location>
</feature>
<evidence type="ECO:0000256" key="5">
    <source>
        <dbReference type="ARBA" id="ARBA00022989"/>
    </source>
</evidence>
<proteinExistence type="inferred from homology"/>
<evidence type="ECO:0000256" key="7">
    <source>
        <dbReference type="HAMAP-Rule" id="MF_01147"/>
    </source>
</evidence>
<dbReference type="OrthoDB" id="871140at2"/>
<dbReference type="PANTHER" id="PTHR30589">
    <property type="entry name" value="PROLIPOPROTEIN DIACYLGLYCERYL TRANSFERASE"/>
    <property type="match status" value="1"/>
</dbReference>
<sequence>MFLSIHWDVSPEIFTIGNFSMRWYGVLFASGFLLGLWMVTKMFKAEGAPEKWLDIIFFFMIGGGVLGARLGHVFFYEWDYYSRHLSEIPKIWQGGLASHGGAIGILIALWLFSRIYSKRSMLWILDKIVVPTALAAFLIRLGNLMNSEIVGHVTSVPWAFEFVRHAETNNIPLEPRHPAQLYEALGYLAIFAVLYYIYWKTEKRHQEGYIFGLFLVLVFSWRFIVEPFKTSQGGFETYLGDALSTGQWLSIPFILAGAFFMVRAGRKQPTADFKK</sequence>
<evidence type="ECO:0000313" key="9">
    <source>
        <dbReference type="Proteomes" id="UP000223913"/>
    </source>
</evidence>
<feature type="transmembrane region" description="Helical" evidence="7">
    <location>
        <begin position="20"/>
        <end position="40"/>
    </location>
</feature>
<dbReference type="Proteomes" id="UP000223913">
    <property type="component" value="Unassembled WGS sequence"/>
</dbReference>
<dbReference type="GO" id="GO:0008961">
    <property type="term" value="F:phosphatidylglycerol-prolipoprotein diacylglyceryl transferase activity"/>
    <property type="evidence" value="ECO:0007669"/>
    <property type="project" value="UniProtKB-UniRule"/>
</dbReference>
<keyword evidence="8" id="KW-0449">Lipoprotein</keyword>
<keyword evidence="4 7" id="KW-0812">Transmembrane</keyword>
<dbReference type="EMBL" id="PDUD01000028">
    <property type="protein sequence ID" value="PHN03899.1"/>
    <property type="molecule type" value="Genomic_DNA"/>
</dbReference>
<comment type="caution">
    <text evidence="8">The sequence shown here is derived from an EMBL/GenBank/DDBJ whole genome shotgun (WGS) entry which is preliminary data.</text>
</comment>
<evidence type="ECO:0000256" key="1">
    <source>
        <dbReference type="ARBA" id="ARBA00007150"/>
    </source>
</evidence>
<comment type="function">
    <text evidence="7">Catalyzes the transfer of the diacylglyceryl group from phosphatidylglycerol to the sulfhydryl group of the N-terminal cysteine of a prolipoprotein, the first step in the formation of mature lipoproteins.</text>
</comment>
<feature type="transmembrane region" description="Helical" evidence="7">
    <location>
        <begin position="124"/>
        <end position="142"/>
    </location>
</feature>
<evidence type="ECO:0000313" key="8">
    <source>
        <dbReference type="EMBL" id="PHN03899.1"/>
    </source>
</evidence>
<keyword evidence="6 7" id="KW-0472">Membrane</keyword>
<comment type="similarity">
    <text evidence="1 7">Belongs to the Lgt family.</text>
</comment>
<dbReference type="PANTHER" id="PTHR30589:SF0">
    <property type="entry name" value="PHOSPHATIDYLGLYCEROL--PROLIPOPROTEIN DIACYLGLYCERYL TRANSFERASE"/>
    <property type="match status" value="1"/>
</dbReference>
<protein>
    <recommendedName>
        <fullName evidence="7">Phosphatidylglycerol--prolipoprotein diacylglyceryl transferase</fullName>
        <ecNumber evidence="7">2.5.1.145</ecNumber>
    </recommendedName>
</protein>
<keyword evidence="9" id="KW-1185">Reference proteome</keyword>
<dbReference type="InterPro" id="IPR001640">
    <property type="entry name" value="Lgt"/>
</dbReference>
<evidence type="ECO:0000256" key="6">
    <source>
        <dbReference type="ARBA" id="ARBA00023136"/>
    </source>
</evidence>
<dbReference type="GO" id="GO:0042158">
    <property type="term" value="P:lipoprotein biosynthetic process"/>
    <property type="evidence" value="ECO:0007669"/>
    <property type="project" value="UniProtKB-UniRule"/>
</dbReference>
<feature type="binding site" evidence="7">
    <location>
        <position position="140"/>
    </location>
    <ligand>
        <name>a 1,2-diacyl-sn-glycero-3-phospho-(1'-sn-glycerol)</name>
        <dbReference type="ChEBI" id="CHEBI:64716"/>
    </ligand>
</feature>
<gene>
    <name evidence="7 8" type="primary">lgt</name>
    <name evidence="8" type="ORF">CRP01_23795</name>
</gene>
<evidence type="ECO:0000256" key="3">
    <source>
        <dbReference type="ARBA" id="ARBA00022679"/>
    </source>
</evidence>
<keyword evidence="2 7" id="KW-1003">Cell membrane</keyword>
<evidence type="ECO:0000256" key="4">
    <source>
        <dbReference type="ARBA" id="ARBA00022692"/>
    </source>
</evidence>
<reference evidence="8 9" key="1">
    <citation type="submission" date="2017-10" db="EMBL/GenBank/DDBJ databases">
        <title>The draft genome sequence of Lewinella nigricans NBRC 102662.</title>
        <authorList>
            <person name="Wang K."/>
        </authorList>
    </citation>
    <scope>NUCLEOTIDE SEQUENCE [LARGE SCALE GENOMIC DNA]</scope>
    <source>
        <strain evidence="8 9">NBRC 102662</strain>
    </source>
</reference>
<dbReference type="Pfam" id="PF01790">
    <property type="entry name" value="LGT"/>
    <property type="match status" value="1"/>
</dbReference>
<comment type="subcellular location">
    <subcellularLocation>
        <location evidence="7">Cell membrane</location>
        <topology evidence="7">Multi-pass membrane protein</topology>
    </subcellularLocation>
</comment>
<feature type="transmembrane region" description="Helical" evidence="7">
    <location>
        <begin position="245"/>
        <end position="265"/>
    </location>
</feature>
<dbReference type="GO" id="GO:0005886">
    <property type="term" value="C:plasma membrane"/>
    <property type="evidence" value="ECO:0007669"/>
    <property type="project" value="UniProtKB-SubCell"/>
</dbReference>
<name>A0A2D0N6Z1_FLAN2</name>